<feature type="compositionally biased region" description="Acidic residues" evidence="1">
    <location>
        <begin position="21"/>
        <end position="31"/>
    </location>
</feature>
<proteinExistence type="predicted"/>
<comment type="caution">
    <text evidence="2">The sequence shown here is derived from an EMBL/GenBank/DDBJ whole genome shotgun (WGS) entry which is preliminary data.</text>
</comment>
<name>A0AAE1TLT5_9EUCA</name>
<feature type="compositionally biased region" description="Acidic residues" evidence="1">
    <location>
        <begin position="1"/>
        <end position="12"/>
    </location>
</feature>
<keyword evidence="3" id="KW-1185">Reference proteome</keyword>
<evidence type="ECO:0000313" key="2">
    <source>
        <dbReference type="EMBL" id="KAK4287944.1"/>
    </source>
</evidence>
<feature type="compositionally biased region" description="Basic and acidic residues" evidence="1">
    <location>
        <begin position="72"/>
        <end position="86"/>
    </location>
</feature>
<sequence length="100" mass="11164">MMWVCGDEEGGGDEGVREGEEGVWEGGEEGVWEGREGGRDVRHHVVGSRLMEGWGSRLQRGHPANTPTPQEMKLEEQEDDEKKHTSEGGTRGGRREEAYK</sequence>
<evidence type="ECO:0000313" key="3">
    <source>
        <dbReference type="Proteomes" id="UP001292094"/>
    </source>
</evidence>
<feature type="region of interest" description="Disordered" evidence="1">
    <location>
        <begin position="1"/>
        <end position="40"/>
    </location>
</feature>
<dbReference type="EMBL" id="JAWZYT010006570">
    <property type="protein sequence ID" value="KAK4287944.1"/>
    <property type="molecule type" value="Genomic_DNA"/>
</dbReference>
<protein>
    <submittedName>
        <fullName evidence="2">Uncharacterized protein</fullName>
    </submittedName>
</protein>
<evidence type="ECO:0000256" key="1">
    <source>
        <dbReference type="SAM" id="MobiDB-lite"/>
    </source>
</evidence>
<organism evidence="2 3">
    <name type="scientific">Petrolisthes manimaculis</name>
    <dbReference type="NCBI Taxonomy" id="1843537"/>
    <lineage>
        <taxon>Eukaryota</taxon>
        <taxon>Metazoa</taxon>
        <taxon>Ecdysozoa</taxon>
        <taxon>Arthropoda</taxon>
        <taxon>Crustacea</taxon>
        <taxon>Multicrustacea</taxon>
        <taxon>Malacostraca</taxon>
        <taxon>Eumalacostraca</taxon>
        <taxon>Eucarida</taxon>
        <taxon>Decapoda</taxon>
        <taxon>Pleocyemata</taxon>
        <taxon>Anomura</taxon>
        <taxon>Galatheoidea</taxon>
        <taxon>Porcellanidae</taxon>
        <taxon>Petrolisthes</taxon>
    </lineage>
</organism>
<reference evidence="2" key="1">
    <citation type="submission" date="2023-11" db="EMBL/GenBank/DDBJ databases">
        <title>Genome assemblies of two species of porcelain crab, Petrolisthes cinctipes and Petrolisthes manimaculis (Anomura: Porcellanidae).</title>
        <authorList>
            <person name="Angst P."/>
        </authorList>
    </citation>
    <scope>NUCLEOTIDE SEQUENCE</scope>
    <source>
        <strain evidence="2">PB745_02</strain>
        <tissue evidence="2">Gill</tissue>
    </source>
</reference>
<dbReference type="AlphaFoldDB" id="A0AAE1TLT5"/>
<accession>A0AAE1TLT5</accession>
<feature type="region of interest" description="Disordered" evidence="1">
    <location>
        <begin position="52"/>
        <end position="100"/>
    </location>
</feature>
<dbReference type="Proteomes" id="UP001292094">
    <property type="component" value="Unassembled WGS sequence"/>
</dbReference>
<gene>
    <name evidence="2" type="ORF">Pmani_039001</name>
</gene>